<dbReference type="Proteomes" id="UP000250080">
    <property type="component" value="Chromosome I"/>
</dbReference>
<keyword evidence="3" id="KW-0328">Glycosyltransferase</keyword>
<dbReference type="InterPro" id="IPR050297">
    <property type="entry name" value="LipidA_mod_glycosyltrf_83"/>
</dbReference>
<name>A0A509ME17_9ACTN</name>
<keyword evidence="2" id="KW-1003">Cell membrane</keyword>
<accession>A0A509ME17</accession>
<reference evidence="9 10" key="1">
    <citation type="submission" date="2016-09" db="EMBL/GenBank/DDBJ databases">
        <authorList>
            <person name="Laine KS P."/>
        </authorList>
    </citation>
    <scope>NUCLEOTIDE SEQUENCE [LARGE SCALE GENOMIC DNA]</scope>
    <source>
        <strain evidence="9">PFRJS-23</strain>
    </source>
</reference>
<feature type="transmembrane region" description="Helical" evidence="8">
    <location>
        <begin position="26"/>
        <end position="44"/>
    </location>
</feature>
<evidence type="ECO:0000313" key="10">
    <source>
        <dbReference type="Proteomes" id="UP000250080"/>
    </source>
</evidence>
<dbReference type="PANTHER" id="PTHR33908">
    <property type="entry name" value="MANNOSYLTRANSFERASE YKCB-RELATED"/>
    <property type="match status" value="1"/>
</dbReference>
<dbReference type="GO" id="GO:0016763">
    <property type="term" value="F:pentosyltransferase activity"/>
    <property type="evidence" value="ECO:0007669"/>
    <property type="project" value="TreeGrafter"/>
</dbReference>
<evidence type="ECO:0000256" key="3">
    <source>
        <dbReference type="ARBA" id="ARBA00022676"/>
    </source>
</evidence>
<feature type="transmembrane region" description="Helical" evidence="8">
    <location>
        <begin position="182"/>
        <end position="210"/>
    </location>
</feature>
<keyword evidence="7 8" id="KW-0472">Membrane</keyword>
<evidence type="ECO:0000256" key="1">
    <source>
        <dbReference type="ARBA" id="ARBA00004651"/>
    </source>
</evidence>
<dbReference type="GO" id="GO:0010041">
    <property type="term" value="P:response to iron(III) ion"/>
    <property type="evidence" value="ECO:0007669"/>
    <property type="project" value="TreeGrafter"/>
</dbReference>
<sequence>MPRNEASPTRIGVVQRLVPQSVRGDAVLGLVVVLLTLVGAWRVSPWLDEVATAHVVSYSSRDMASMWQGIPTLPSGSDMVHAAYYEVVHWWVDLVGITPFTLRLPSVIAAGVGTMAMAGVGRRLVGRRGQLAYAAAYGLLPRTLLMAIEARPYAMSSMFAALALLLVVVYRRRPSWLRWVGLVLAIAAAMLVHLYAALPMAGLVAAAWFFTKGRRRWMLAAAGIVAAALVAPFGVATSRQLGQIGWLASEKYSLIETALVQSWAASRTPPVPEISDRVPDAIAAAMAVVAAILLIAVVVESRGRHLRRLAFALVPVATGVGILWIASLVWTNVLQGRYLTPVAPFFAMALAELAIHAQRRWVRSLVILLMVGSLTLFGFEQRTYAKASTTDYNLMSRVMRQSARAGDGFLIDPIQDWVFSYRGAVSVDPGAFAALIDLAQPTKPPLDFAWAHDPPELNLAAQEWLPPRIWVASWHTRRAVYGPQLAELGYHSVYAKSGVPQGHTITLWEK</sequence>
<evidence type="ECO:0000256" key="4">
    <source>
        <dbReference type="ARBA" id="ARBA00022679"/>
    </source>
</evidence>
<feature type="transmembrane region" description="Helical" evidence="8">
    <location>
        <begin position="217"/>
        <end position="236"/>
    </location>
</feature>
<dbReference type="RefSeq" id="WP_085763822.1">
    <property type="nucleotide sequence ID" value="NZ_CP018002.1"/>
</dbReference>
<evidence type="ECO:0000256" key="7">
    <source>
        <dbReference type="ARBA" id="ARBA00023136"/>
    </source>
</evidence>
<gene>
    <name evidence="9" type="ORF">PFR_JS23_54</name>
</gene>
<dbReference type="AlphaFoldDB" id="A0A509ME17"/>
<protein>
    <submittedName>
        <fullName evidence="9">Conserved transmembrane protein</fullName>
    </submittedName>
</protein>
<evidence type="ECO:0000256" key="6">
    <source>
        <dbReference type="ARBA" id="ARBA00022989"/>
    </source>
</evidence>
<dbReference type="EMBL" id="LT618793">
    <property type="protein sequence ID" value="SCQ73939.1"/>
    <property type="molecule type" value="Genomic_DNA"/>
</dbReference>
<dbReference type="GO" id="GO:0009103">
    <property type="term" value="P:lipopolysaccharide biosynthetic process"/>
    <property type="evidence" value="ECO:0007669"/>
    <property type="project" value="UniProtKB-ARBA"/>
</dbReference>
<evidence type="ECO:0000313" key="9">
    <source>
        <dbReference type="EMBL" id="SCQ73939.1"/>
    </source>
</evidence>
<evidence type="ECO:0000256" key="5">
    <source>
        <dbReference type="ARBA" id="ARBA00022692"/>
    </source>
</evidence>
<proteinExistence type="predicted"/>
<dbReference type="PANTHER" id="PTHR33908:SF3">
    <property type="entry name" value="UNDECAPRENYL PHOSPHATE-ALPHA-4-AMINO-4-DEOXY-L-ARABINOSE ARABINOSYL TRANSFERASE"/>
    <property type="match status" value="1"/>
</dbReference>
<comment type="subcellular location">
    <subcellularLocation>
        <location evidence="1">Cell membrane</location>
        <topology evidence="1">Multi-pass membrane protein</topology>
    </subcellularLocation>
</comment>
<keyword evidence="4" id="KW-0808">Transferase</keyword>
<organism evidence="9 10">
    <name type="scientific">Propionibacterium freudenreichii</name>
    <dbReference type="NCBI Taxonomy" id="1744"/>
    <lineage>
        <taxon>Bacteria</taxon>
        <taxon>Bacillati</taxon>
        <taxon>Actinomycetota</taxon>
        <taxon>Actinomycetes</taxon>
        <taxon>Propionibacteriales</taxon>
        <taxon>Propionibacteriaceae</taxon>
        <taxon>Propionibacterium</taxon>
    </lineage>
</organism>
<feature type="transmembrane region" description="Helical" evidence="8">
    <location>
        <begin position="336"/>
        <end position="355"/>
    </location>
</feature>
<feature type="transmembrane region" description="Helical" evidence="8">
    <location>
        <begin position="311"/>
        <end position="330"/>
    </location>
</feature>
<evidence type="ECO:0000256" key="8">
    <source>
        <dbReference type="SAM" id="Phobius"/>
    </source>
</evidence>
<feature type="transmembrane region" description="Helical" evidence="8">
    <location>
        <begin position="100"/>
        <end position="120"/>
    </location>
</feature>
<dbReference type="GO" id="GO:0005886">
    <property type="term" value="C:plasma membrane"/>
    <property type="evidence" value="ECO:0007669"/>
    <property type="project" value="UniProtKB-SubCell"/>
</dbReference>
<evidence type="ECO:0000256" key="2">
    <source>
        <dbReference type="ARBA" id="ARBA00022475"/>
    </source>
</evidence>
<keyword evidence="5 8" id="KW-0812">Transmembrane</keyword>
<feature type="transmembrane region" description="Helical" evidence="8">
    <location>
        <begin position="362"/>
        <end position="379"/>
    </location>
</feature>
<feature type="transmembrane region" description="Helical" evidence="8">
    <location>
        <begin position="281"/>
        <end position="299"/>
    </location>
</feature>
<feature type="transmembrane region" description="Helical" evidence="8">
    <location>
        <begin position="152"/>
        <end position="170"/>
    </location>
</feature>
<keyword evidence="6 8" id="KW-1133">Transmembrane helix</keyword>